<protein>
    <submittedName>
        <fullName evidence="1">Uncharacterized protein</fullName>
    </submittedName>
</protein>
<dbReference type="AlphaFoldDB" id="A0A6H5IWY0"/>
<dbReference type="Proteomes" id="UP000479190">
    <property type="component" value="Unassembled WGS sequence"/>
</dbReference>
<keyword evidence="2" id="KW-1185">Reference proteome</keyword>
<dbReference type="EMBL" id="CADCXV010001016">
    <property type="protein sequence ID" value="CAB0040315.1"/>
    <property type="molecule type" value="Genomic_DNA"/>
</dbReference>
<reference evidence="1 2" key="1">
    <citation type="submission" date="2020-02" db="EMBL/GenBank/DDBJ databases">
        <authorList>
            <person name="Ferguson B K."/>
        </authorList>
    </citation>
    <scope>NUCLEOTIDE SEQUENCE [LARGE SCALE GENOMIC DNA]</scope>
</reference>
<sequence>MKSACLCRLALWRSSRSACRAPPGKFIEERASRSLRQVCQRELWLTDCNYCK</sequence>
<organism evidence="1 2">
    <name type="scientific">Trichogramma brassicae</name>
    <dbReference type="NCBI Taxonomy" id="86971"/>
    <lineage>
        <taxon>Eukaryota</taxon>
        <taxon>Metazoa</taxon>
        <taxon>Ecdysozoa</taxon>
        <taxon>Arthropoda</taxon>
        <taxon>Hexapoda</taxon>
        <taxon>Insecta</taxon>
        <taxon>Pterygota</taxon>
        <taxon>Neoptera</taxon>
        <taxon>Endopterygota</taxon>
        <taxon>Hymenoptera</taxon>
        <taxon>Apocrita</taxon>
        <taxon>Proctotrupomorpha</taxon>
        <taxon>Chalcidoidea</taxon>
        <taxon>Trichogrammatidae</taxon>
        <taxon>Trichogramma</taxon>
    </lineage>
</organism>
<gene>
    <name evidence="1" type="ORF">TBRA_LOCUS12038</name>
</gene>
<evidence type="ECO:0000313" key="1">
    <source>
        <dbReference type="EMBL" id="CAB0040315.1"/>
    </source>
</evidence>
<evidence type="ECO:0000313" key="2">
    <source>
        <dbReference type="Proteomes" id="UP000479190"/>
    </source>
</evidence>
<proteinExistence type="predicted"/>
<accession>A0A6H5IWY0</accession>
<name>A0A6H5IWY0_9HYME</name>
<feature type="non-terminal residue" evidence="1">
    <location>
        <position position="52"/>
    </location>
</feature>